<dbReference type="EMBL" id="CADCXU010033821">
    <property type="protein sequence ID" value="CAB0019140.1"/>
    <property type="molecule type" value="Genomic_DNA"/>
</dbReference>
<protein>
    <submittedName>
        <fullName evidence="1">Uncharacterized protein</fullName>
    </submittedName>
</protein>
<dbReference type="AlphaFoldDB" id="A0A6H5HRG3"/>
<evidence type="ECO:0000313" key="1">
    <source>
        <dbReference type="EMBL" id="CAB0019140.1"/>
    </source>
</evidence>
<gene>
    <name evidence="1" type="ORF">NTEN_LOCUS22852</name>
</gene>
<sequence>MSFRLLEDLRRPSSEATPAMIGTVTGSQNFGSFVMNADGLGFSTTGLNVTSGSRSQNP</sequence>
<proteinExistence type="predicted"/>
<dbReference type="Proteomes" id="UP000479000">
    <property type="component" value="Unassembled WGS sequence"/>
</dbReference>
<accession>A0A6H5HRG3</accession>
<keyword evidence="2" id="KW-1185">Reference proteome</keyword>
<reference evidence="1 2" key="1">
    <citation type="submission" date="2020-02" db="EMBL/GenBank/DDBJ databases">
        <authorList>
            <person name="Ferguson B K."/>
        </authorList>
    </citation>
    <scope>NUCLEOTIDE SEQUENCE [LARGE SCALE GENOMIC DNA]</scope>
</reference>
<evidence type="ECO:0000313" key="2">
    <source>
        <dbReference type="Proteomes" id="UP000479000"/>
    </source>
</evidence>
<organism evidence="1 2">
    <name type="scientific">Nesidiocoris tenuis</name>
    <dbReference type="NCBI Taxonomy" id="355587"/>
    <lineage>
        <taxon>Eukaryota</taxon>
        <taxon>Metazoa</taxon>
        <taxon>Ecdysozoa</taxon>
        <taxon>Arthropoda</taxon>
        <taxon>Hexapoda</taxon>
        <taxon>Insecta</taxon>
        <taxon>Pterygota</taxon>
        <taxon>Neoptera</taxon>
        <taxon>Paraneoptera</taxon>
        <taxon>Hemiptera</taxon>
        <taxon>Heteroptera</taxon>
        <taxon>Panheteroptera</taxon>
        <taxon>Cimicomorpha</taxon>
        <taxon>Miridae</taxon>
        <taxon>Dicyphina</taxon>
        <taxon>Nesidiocoris</taxon>
    </lineage>
</organism>
<name>A0A6H5HRG3_9HEMI</name>
<feature type="non-terminal residue" evidence="1">
    <location>
        <position position="58"/>
    </location>
</feature>